<name>A0A7D9IMM4_PARCT</name>
<feature type="compositionally biased region" description="Polar residues" evidence="3">
    <location>
        <begin position="1"/>
        <end position="19"/>
    </location>
</feature>
<organism evidence="4 5">
    <name type="scientific">Paramuricea clavata</name>
    <name type="common">Red gorgonian</name>
    <name type="synonym">Violescent sea-whip</name>
    <dbReference type="NCBI Taxonomy" id="317549"/>
    <lineage>
        <taxon>Eukaryota</taxon>
        <taxon>Metazoa</taxon>
        <taxon>Cnidaria</taxon>
        <taxon>Anthozoa</taxon>
        <taxon>Octocorallia</taxon>
        <taxon>Malacalcyonacea</taxon>
        <taxon>Plexauridae</taxon>
        <taxon>Paramuricea</taxon>
    </lineage>
</organism>
<evidence type="ECO:0000256" key="1">
    <source>
        <dbReference type="ARBA" id="ARBA00022786"/>
    </source>
</evidence>
<keyword evidence="4" id="KW-0436">Ligase</keyword>
<dbReference type="AlphaFoldDB" id="A0A7D9IMM4"/>
<feature type="region of interest" description="Disordered" evidence="3">
    <location>
        <begin position="1"/>
        <end position="75"/>
    </location>
</feature>
<dbReference type="Gene3D" id="3.90.1750.10">
    <property type="entry name" value="Hect, E3 ligase catalytic domains"/>
    <property type="match status" value="1"/>
</dbReference>
<sequence>MAQLTVNSTASTTPRTAENTTISSSSSSSTTSVGPSTSGSRTHNELQTLFPHHFSSNSRSASYNRNRSNSRKRKRKSITRKFVCLADKEQYEIPDREEQRELLVAGLGEVKIAVPEHANEKDVRDLLIETFAKLKDCGGFELMYAETRSKDLLLIPLGPDGLSMKYIASFIGQGRIYIRPIQQDLPLGEDSPSAVTHKEECRNCHDMVDLISLRDHYKHCKTKDEDSENDVDDSVLEIPAFGLSSVNSDNDLSPVQTWNTSRNNDVPPVHNVHIISNNDVSPVESLHTSNIAAQRSQACDEEYENYVEIIDDELSEDNEDPELIEAIEASLAEVSEQKNGTLEDESYSVQSILGTFQTKNLDYTESEANANITISRKAIFATARKAIDRRRFSFLKPVFVTFAGEEAVDEGGPKREFFRLLMREICDSSIFHGSWFSHDLGLLADNRYELAGKLVAWSILHGGSGPRCLSVTGFDFRTSVEVNHKVAIESVADHEMKEILGKAVECSTEETFSALVTKYGDKIAQYRSEP</sequence>
<comment type="caution">
    <text evidence="2">Lacks conserved residue(s) required for the propagation of feature annotation.</text>
</comment>
<evidence type="ECO:0000313" key="4">
    <source>
        <dbReference type="EMBL" id="CAB4009412.1"/>
    </source>
</evidence>
<dbReference type="Proteomes" id="UP001152795">
    <property type="component" value="Unassembled WGS sequence"/>
</dbReference>
<dbReference type="InterPro" id="IPR000569">
    <property type="entry name" value="HECT_dom"/>
</dbReference>
<dbReference type="InterPro" id="IPR035983">
    <property type="entry name" value="Hect_E3_ubiquitin_ligase"/>
</dbReference>
<dbReference type="GO" id="GO:0004842">
    <property type="term" value="F:ubiquitin-protein transferase activity"/>
    <property type="evidence" value="ECO:0007669"/>
    <property type="project" value="InterPro"/>
</dbReference>
<gene>
    <name evidence="4" type="ORF">PACLA_8A054411</name>
</gene>
<accession>A0A7D9IMM4</accession>
<evidence type="ECO:0000313" key="5">
    <source>
        <dbReference type="Proteomes" id="UP001152795"/>
    </source>
</evidence>
<feature type="compositionally biased region" description="Low complexity" evidence="3">
    <location>
        <begin position="20"/>
        <end position="41"/>
    </location>
</feature>
<dbReference type="SUPFAM" id="SSF56204">
    <property type="entry name" value="Hect, E3 ligase catalytic domain"/>
    <property type="match status" value="1"/>
</dbReference>
<dbReference type="PROSITE" id="PS50237">
    <property type="entry name" value="HECT"/>
    <property type="match status" value="1"/>
</dbReference>
<protein>
    <submittedName>
        <fullName evidence="4">G2 M phase-specific E3 ubiquitin- ligase-like</fullName>
    </submittedName>
</protein>
<feature type="compositionally biased region" description="Low complexity" evidence="3">
    <location>
        <begin position="55"/>
        <end position="67"/>
    </location>
</feature>
<comment type="caution">
    <text evidence="4">The sequence shown here is derived from an EMBL/GenBank/DDBJ whole genome shotgun (WGS) entry which is preliminary data.</text>
</comment>
<dbReference type="EMBL" id="CACRXK020006443">
    <property type="protein sequence ID" value="CAB4009412.1"/>
    <property type="molecule type" value="Genomic_DNA"/>
</dbReference>
<keyword evidence="1 2" id="KW-0833">Ubl conjugation pathway</keyword>
<reference evidence="4" key="1">
    <citation type="submission" date="2020-04" db="EMBL/GenBank/DDBJ databases">
        <authorList>
            <person name="Alioto T."/>
            <person name="Alioto T."/>
            <person name="Gomez Garrido J."/>
        </authorList>
    </citation>
    <scope>NUCLEOTIDE SEQUENCE</scope>
    <source>
        <strain evidence="4">A484AB</strain>
    </source>
</reference>
<dbReference type="GO" id="GO:0016874">
    <property type="term" value="F:ligase activity"/>
    <property type="evidence" value="ECO:0007669"/>
    <property type="project" value="UniProtKB-KW"/>
</dbReference>
<dbReference type="OrthoDB" id="2384350at2759"/>
<proteinExistence type="predicted"/>
<keyword evidence="5" id="KW-1185">Reference proteome</keyword>
<evidence type="ECO:0000256" key="2">
    <source>
        <dbReference type="PROSITE-ProRule" id="PRU00104"/>
    </source>
</evidence>
<evidence type="ECO:0000256" key="3">
    <source>
        <dbReference type="SAM" id="MobiDB-lite"/>
    </source>
</evidence>